<evidence type="ECO:0000313" key="1">
    <source>
        <dbReference type="EMBL" id="MFD3394163.1"/>
    </source>
</evidence>
<protein>
    <recommendedName>
        <fullName evidence="3">DUF4402 domain-containing protein</fullName>
    </recommendedName>
</protein>
<dbReference type="EMBL" id="JBBKXZ010000002">
    <property type="protein sequence ID" value="MFD3394163.1"/>
    <property type="molecule type" value="Genomic_DNA"/>
</dbReference>
<organism evidence="1 2">
    <name type="scientific">Aquirufa avitistagni</name>
    <dbReference type="NCBI Taxonomy" id="3104728"/>
    <lineage>
        <taxon>Bacteria</taxon>
        <taxon>Pseudomonadati</taxon>
        <taxon>Bacteroidota</taxon>
        <taxon>Cytophagia</taxon>
        <taxon>Cytophagales</taxon>
        <taxon>Flectobacillaceae</taxon>
        <taxon>Aquirufa</taxon>
    </lineage>
</organism>
<name>A0ABW6DE06_9BACT</name>
<evidence type="ECO:0008006" key="3">
    <source>
        <dbReference type="Google" id="ProtNLM"/>
    </source>
</evidence>
<dbReference type="Proteomes" id="UP001598138">
    <property type="component" value="Unassembled WGS sequence"/>
</dbReference>
<evidence type="ECO:0000313" key="2">
    <source>
        <dbReference type="Proteomes" id="UP001598138"/>
    </source>
</evidence>
<reference evidence="1 2" key="1">
    <citation type="submission" date="2024-03" db="EMBL/GenBank/DDBJ databases">
        <title>Aquirufa genome sequencing.</title>
        <authorList>
            <person name="Pitt A."/>
            <person name="Hahn M.W."/>
        </authorList>
    </citation>
    <scope>NUCLEOTIDE SEQUENCE [LARGE SCALE GENOMIC DNA]</scope>
    <source>
        <strain evidence="1 2">OSTEICH-129V</strain>
    </source>
</reference>
<comment type="caution">
    <text evidence="1">The sequence shown here is derived from an EMBL/GenBank/DDBJ whole genome shotgun (WGS) entry which is preliminary data.</text>
</comment>
<sequence length="205" mass="22697">MSNSTSRKYGFKRFMKTNWISSFFKSFIENPVNFLYTGLGLFVLIISFENSFSDTPTQKGYLVGTIEFGHEGEHVIQCDAVSASVRLESGQKTLSLIATNQQSKETIYVKILQLRGTGTYFIPGDGESGNIGNIIHNVDDFRNKNNFYEAKMPDSSGVQNGVGRLNITYLSDTEIEGNLVLIGNNPKGQKAVLESSKFKVSIVVP</sequence>
<proteinExistence type="predicted"/>
<accession>A0ABW6DE06</accession>
<gene>
    <name evidence="1" type="ORF">U0R10_05990</name>
</gene>
<keyword evidence="2" id="KW-1185">Reference proteome</keyword>
<dbReference type="RefSeq" id="WP_377983048.1">
    <property type="nucleotide sequence ID" value="NZ_JBBKXZ010000002.1"/>
</dbReference>